<dbReference type="InterPro" id="IPR011009">
    <property type="entry name" value="Kinase-like_dom_sf"/>
</dbReference>
<dbReference type="GO" id="GO:0004197">
    <property type="term" value="F:cysteine-type endopeptidase activity"/>
    <property type="evidence" value="ECO:0007669"/>
    <property type="project" value="InterPro"/>
</dbReference>
<keyword evidence="1" id="KW-0547">Nucleotide-binding</keyword>
<feature type="compositionally biased region" description="Basic and acidic residues" evidence="3">
    <location>
        <begin position="350"/>
        <end position="360"/>
    </location>
</feature>
<dbReference type="Gene3D" id="3.40.50.1460">
    <property type="match status" value="1"/>
</dbReference>
<feature type="compositionally biased region" description="Polar residues" evidence="3">
    <location>
        <begin position="472"/>
        <end position="488"/>
    </location>
</feature>
<dbReference type="PANTHER" id="PTHR27001:SF931">
    <property type="entry name" value="OS11G0664100 PROTEIN"/>
    <property type="match status" value="1"/>
</dbReference>
<dbReference type="GO" id="GO:0005524">
    <property type="term" value="F:ATP binding"/>
    <property type="evidence" value="ECO:0007669"/>
    <property type="project" value="UniProtKB-KW"/>
</dbReference>
<sequence>MPCPRSIFNPQRHVRLEVYWAGAPHFGREWLYCEDGCQCPLMISALVWVFPCQRKEEIQLWSDGGNLEGRTVYRADVRGSGNIVIQTGDNSDVTVLTRGQGMANEGGRDQDPSSPSFSHQRQPPYARSASSQDSRTHQVLLDECVSKLLDMGISDKESSPIVEELINNGYPKNVVICNNTAPVVFGSNNTIGGAGQGANFNTPIQTGSPLAGPRFGQHHKGETHQPGASAARQGQHSSQRQPEHDAHQNDTTSAEIASFRRTRRLVKRLPPHLAARQIEREIQPSDGLDFPPISDDETSSSEESDDTSGEASDEDERETTDVNAGRNTQQSMSRPTSEISDDTSGEAPDEDKRETTDGDSGRYTQQGASRPTFDDVDGRLNTEEENQARDGEFRRGCPAEGSGKEGVSQGEDDGPTTPPKTLLYVDLPEEKSPPESPTAEKQRWSNSQNPTGGSSNTTNLGEGSPKSMDSVRVQSGDNMQDNDASNQAVGELQRIERSDDDGEGVTARPLVDLYPERPQPSTMHTILDLSIPSLEQQWLPQPVAPQWQNANQDESSDEDLTSDHNFNQNERDGIRDRKEEPAVTSNRQPLEVLPFTSGDGGPQLDTTEADDTSNVETEPKVPVDSTNPDEGAEEASADVDQQNAQHVSTGTGGNQPVYDKERGLNIFTLDHIKQMTGDFSEAKRIAHGAFGPVYKSVFPYDGPLKGREVVVKVNRSADQGQREFMQELKMARCRHPHLQPLFGICEDERCLSLVSPYMANKDLKSWIQDMREPTDWKTRAVIGLDVISAIRYYHKKAEGPNKKFHCDVKSANVFLDAQNRARLGDPGLMREVSKDKTHLTRTGQNTFAVVVGMKGRNEEQGFGKDAEEMYMVLTDPNICALRPENVRLLTNGEGTTKNIKKAVKELGEEMKKVPESQQKCLLYYHSGHGEKSIRNRDGWLLCEDQNMSALQMRKLFEGICPTTSLSILDVCFASAVQLYMCKDGERPVAANTVQSPVTYFQWVTGLLLGFLPAWLTGFLPAWVAPGQEQGEEEQEGTVEDLTEETERGSEALNSFVPRGSLLWASSRRFEQSRVKASSTAEDEISVFTKYILAGLRGGNKSLKDNSKAMGGMHIDFIQDFVFVQVKKEVGDQQTPSISGQREMWSTFWIAYPPKD</sequence>
<feature type="region of interest" description="Disordered" evidence="3">
    <location>
        <begin position="197"/>
        <end position="521"/>
    </location>
</feature>
<dbReference type="SUPFAM" id="SSF56112">
    <property type="entry name" value="Protein kinase-like (PK-like)"/>
    <property type="match status" value="1"/>
</dbReference>
<dbReference type="Pfam" id="PF00656">
    <property type="entry name" value="Peptidase_C14"/>
    <property type="match status" value="1"/>
</dbReference>
<dbReference type="Pfam" id="PF07714">
    <property type="entry name" value="PK_Tyr_Ser-Thr"/>
    <property type="match status" value="1"/>
</dbReference>
<dbReference type="Gene3D" id="1.10.510.10">
    <property type="entry name" value="Transferase(Phosphotransferase) domain 1"/>
    <property type="match status" value="1"/>
</dbReference>
<dbReference type="PANTHER" id="PTHR27001">
    <property type="entry name" value="OS01G0253100 PROTEIN"/>
    <property type="match status" value="1"/>
</dbReference>
<feature type="region of interest" description="Disordered" evidence="3">
    <location>
        <begin position="101"/>
        <end position="137"/>
    </location>
</feature>
<feature type="compositionally biased region" description="Polar residues" evidence="3">
    <location>
        <begin position="321"/>
        <end position="338"/>
    </location>
</feature>
<name>C3YFB5_BRAFL</name>
<dbReference type="EMBL" id="GG666509">
    <property type="protein sequence ID" value="EEN60878.1"/>
    <property type="molecule type" value="Genomic_DNA"/>
</dbReference>
<evidence type="ECO:0000256" key="2">
    <source>
        <dbReference type="ARBA" id="ARBA00022840"/>
    </source>
</evidence>
<dbReference type="STRING" id="7739.C3YFB5"/>
<evidence type="ECO:0000256" key="1">
    <source>
        <dbReference type="ARBA" id="ARBA00022741"/>
    </source>
</evidence>
<evidence type="ECO:0000313" key="5">
    <source>
        <dbReference type="EMBL" id="EEN60878.1"/>
    </source>
</evidence>
<dbReference type="InterPro" id="IPR011600">
    <property type="entry name" value="Pept_C14_caspase"/>
</dbReference>
<dbReference type="SMART" id="SM00220">
    <property type="entry name" value="S_TKc"/>
    <property type="match status" value="1"/>
</dbReference>
<dbReference type="InterPro" id="IPR001245">
    <property type="entry name" value="Ser-Thr/Tyr_kinase_cat_dom"/>
</dbReference>
<accession>C3YFB5</accession>
<gene>
    <name evidence="5" type="ORF">BRAFLDRAFT_77297</name>
</gene>
<feature type="compositionally biased region" description="Acidic residues" evidence="3">
    <location>
        <begin position="339"/>
        <end position="349"/>
    </location>
</feature>
<protein>
    <recommendedName>
        <fullName evidence="4">Protein kinase domain-containing protein</fullName>
    </recommendedName>
</protein>
<feature type="compositionally biased region" description="Basic and acidic residues" evidence="3">
    <location>
        <begin position="569"/>
        <end position="581"/>
    </location>
</feature>
<keyword evidence="2" id="KW-0067">ATP-binding</keyword>
<evidence type="ECO:0000259" key="4">
    <source>
        <dbReference type="PROSITE" id="PS50011"/>
    </source>
</evidence>
<dbReference type="PROSITE" id="PS50011">
    <property type="entry name" value="PROTEIN_KINASE_DOM"/>
    <property type="match status" value="1"/>
</dbReference>
<feature type="compositionally biased region" description="Basic and acidic residues" evidence="3">
    <location>
        <begin position="372"/>
        <end position="397"/>
    </location>
</feature>
<feature type="compositionally biased region" description="Polar residues" evidence="3">
    <location>
        <begin position="112"/>
        <end position="121"/>
    </location>
</feature>
<feature type="compositionally biased region" description="Polar residues" evidence="3">
    <location>
        <begin position="198"/>
        <end position="208"/>
    </location>
</feature>
<feature type="region of interest" description="Disordered" evidence="3">
    <location>
        <begin position="540"/>
        <end position="659"/>
    </location>
</feature>
<feature type="compositionally biased region" description="Acidic residues" evidence="3">
    <location>
        <begin position="294"/>
        <end position="318"/>
    </location>
</feature>
<dbReference type="InParanoid" id="C3YFB5"/>
<reference evidence="5" key="1">
    <citation type="journal article" date="2008" name="Nature">
        <title>The amphioxus genome and the evolution of the chordate karyotype.</title>
        <authorList>
            <consortium name="US DOE Joint Genome Institute (JGI-PGF)"/>
            <person name="Putnam N.H."/>
            <person name="Butts T."/>
            <person name="Ferrier D.E.K."/>
            <person name="Furlong R.F."/>
            <person name="Hellsten U."/>
            <person name="Kawashima T."/>
            <person name="Robinson-Rechavi M."/>
            <person name="Shoguchi E."/>
            <person name="Terry A."/>
            <person name="Yu J.-K."/>
            <person name="Benito-Gutierrez E.L."/>
            <person name="Dubchak I."/>
            <person name="Garcia-Fernandez J."/>
            <person name="Gibson-Brown J.J."/>
            <person name="Grigoriev I.V."/>
            <person name="Horton A.C."/>
            <person name="de Jong P.J."/>
            <person name="Jurka J."/>
            <person name="Kapitonov V.V."/>
            <person name="Kohara Y."/>
            <person name="Kuroki Y."/>
            <person name="Lindquist E."/>
            <person name="Lucas S."/>
            <person name="Osoegawa K."/>
            <person name="Pennacchio L.A."/>
            <person name="Salamov A.A."/>
            <person name="Satou Y."/>
            <person name="Sauka-Spengler T."/>
            <person name="Schmutz J."/>
            <person name="Shin-I T."/>
            <person name="Toyoda A."/>
            <person name="Bronner-Fraser M."/>
            <person name="Fujiyama A."/>
            <person name="Holland L.Z."/>
            <person name="Holland P.W.H."/>
            <person name="Satoh N."/>
            <person name="Rokhsar D.S."/>
        </authorList>
    </citation>
    <scope>NUCLEOTIDE SEQUENCE [LARGE SCALE GENOMIC DNA]</scope>
    <source>
        <strain evidence="5">S238N-H82</strain>
        <tissue evidence="5">Testes</tissue>
    </source>
</reference>
<dbReference type="GO" id="GO:0004672">
    <property type="term" value="F:protein kinase activity"/>
    <property type="evidence" value="ECO:0007669"/>
    <property type="project" value="InterPro"/>
</dbReference>
<dbReference type="AlphaFoldDB" id="C3YFB5"/>
<feature type="compositionally biased region" description="Basic and acidic residues" evidence="3">
    <location>
        <begin position="428"/>
        <end position="443"/>
    </location>
</feature>
<proteinExistence type="predicted"/>
<feature type="compositionally biased region" description="Basic residues" evidence="3">
    <location>
        <begin position="260"/>
        <end position="270"/>
    </location>
</feature>
<dbReference type="Gene3D" id="3.30.200.20">
    <property type="entry name" value="Phosphorylase Kinase, domain 1"/>
    <property type="match status" value="1"/>
</dbReference>
<dbReference type="GO" id="GO:0006508">
    <property type="term" value="P:proteolysis"/>
    <property type="evidence" value="ECO:0007669"/>
    <property type="project" value="InterPro"/>
</dbReference>
<dbReference type="InterPro" id="IPR000719">
    <property type="entry name" value="Prot_kinase_dom"/>
</dbReference>
<feature type="domain" description="Protein kinase" evidence="4">
    <location>
        <begin position="679"/>
        <end position="1000"/>
    </location>
</feature>
<feature type="compositionally biased region" description="Polar residues" evidence="3">
    <location>
        <begin position="639"/>
        <end position="649"/>
    </location>
</feature>
<evidence type="ECO:0000256" key="3">
    <source>
        <dbReference type="SAM" id="MobiDB-lite"/>
    </source>
</evidence>
<organism>
    <name type="scientific">Branchiostoma floridae</name>
    <name type="common">Florida lancelet</name>
    <name type="synonym">Amphioxus</name>
    <dbReference type="NCBI Taxonomy" id="7739"/>
    <lineage>
        <taxon>Eukaryota</taxon>
        <taxon>Metazoa</taxon>
        <taxon>Chordata</taxon>
        <taxon>Cephalochordata</taxon>
        <taxon>Leptocardii</taxon>
        <taxon>Amphioxiformes</taxon>
        <taxon>Branchiostomatidae</taxon>
        <taxon>Branchiostoma</taxon>
    </lineage>
</organism>
<feature type="compositionally biased region" description="Polar residues" evidence="3">
    <location>
        <begin position="444"/>
        <end position="461"/>
    </location>
</feature>